<organism evidence="1 2">
    <name type="scientific">Methylocystis echinoides</name>
    <dbReference type="NCBI Taxonomy" id="29468"/>
    <lineage>
        <taxon>Bacteria</taxon>
        <taxon>Pseudomonadati</taxon>
        <taxon>Pseudomonadota</taxon>
        <taxon>Alphaproteobacteria</taxon>
        <taxon>Hyphomicrobiales</taxon>
        <taxon>Methylocystaceae</taxon>
        <taxon>Methylocystis</taxon>
    </lineage>
</organism>
<dbReference type="EMBL" id="BSEC01000002">
    <property type="protein sequence ID" value="GLI95293.1"/>
    <property type="molecule type" value="Genomic_DNA"/>
</dbReference>
<reference evidence="1" key="1">
    <citation type="journal article" date="2023" name="Int. J. Syst. Evol. Microbiol.">
        <title>Methylocystis iwaonis sp. nov., a type II methane-oxidizing bacterium from surface soil of a rice paddy field in Japan, and emended description of the genus Methylocystis (ex Whittenbury et al. 1970) Bowman et al. 1993.</title>
        <authorList>
            <person name="Kaise H."/>
            <person name="Sawadogo J.B."/>
            <person name="Alam M.S."/>
            <person name="Ueno C."/>
            <person name="Dianou D."/>
            <person name="Shinjo R."/>
            <person name="Asakawa S."/>
        </authorList>
    </citation>
    <scope>NUCLEOTIDE SEQUENCE</scope>
    <source>
        <strain evidence="1">LMG27198</strain>
    </source>
</reference>
<gene>
    <name evidence="1" type="ORF">LMG27198_42850</name>
</gene>
<dbReference type="InterPro" id="IPR036397">
    <property type="entry name" value="RNaseH_sf"/>
</dbReference>
<name>A0A9W6GY92_9HYPH</name>
<protein>
    <submittedName>
        <fullName evidence="1">Uncharacterized protein</fullName>
    </submittedName>
</protein>
<accession>A0A9W6GY92</accession>
<dbReference type="AlphaFoldDB" id="A0A9W6GY92"/>
<comment type="caution">
    <text evidence="1">The sequence shown here is derived from an EMBL/GenBank/DDBJ whole genome shotgun (WGS) entry which is preliminary data.</text>
</comment>
<dbReference type="Proteomes" id="UP001144323">
    <property type="component" value="Unassembled WGS sequence"/>
</dbReference>
<evidence type="ECO:0000313" key="2">
    <source>
        <dbReference type="Proteomes" id="UP001144323"/>
    </source>
</evidence>
<keyword evidence="2" id="KW-1185">Reference proteome</keyword>
<evidence type="ECO:0000313" key="1">
    <source>
        <dbReference type="EMBL" id="GLI95293.1"/>
    </source>
</evidence>
<dbReference type="GO" id="GO:0003676">
    <property type="term" value="F:nucleic acid binding"/>
    <property type="evidence" value="ECO:0007669"/>
    <property type="project" value="InterPro"/>
</dbReference>
<sequence length="126" mass="13510">MNISYADLVWISESSPITMYREADYPPLRGTMISLGKEALLFTRGNVPGLSHISRLACSPSAIAAAAHARQAHLFGVHMGADAMSSAARRSGPPGYSKELSPPTALQIARTFHLFPNPDIRSYGLG</sequence>
<proteinExistence type="predicted"/>
<dbReference type="Gene3D" id="3.30.420.10">
    <property type="entry name" value="Ribonuclease H-like superfamily/Ribonuclease H"/>
    <property type="match status" value="1"/>
</dbReference>